<protein>
    <submittedName>
        <fullName evidence="1">Uncharacterized protein</fullName>
    </submittedName>
</protein>
<evidence type="ECO:0000313" key="1">
    <source>
        <dbReference type="EMBL" id="QHT31109.1"/>
    </source>
</evidence>
<name>A0A6C0ERZ5_9ZZZZ</name>
<dbReference type="EMBL" id="MN738915">
    <property type="protein sequence ID" value="QHT31109.1"/>
    <property type="molecule type" value="Genomic_DNA"/>
</dbReference>
<organism evidence="1">
    <name type="scientific">viral metagenome</name>
    <dbReference type="NCBI Taxonomy" id="1070528"/>
    <lineage>
        <taxon>unclassified sequences</taxon>
        <taxon>metagenomes</taxon>
        <taxon>organismal metagenomes</taxon>
    </lineage>
</organism>
<proteinExistence type="predicted"/>
<accession>A0A6C0ERZ5</accession>
<sequence length="105" mass="12476">MYMPFITFIYKVGKNYKTYYGKYCFDDISDDHEGLDNEVKYILIKGLNEYRKKNNIQKLNTKVIIGILSFSSNNIIPTYSTDNEIKCFDFYCNYDNKIYINGKLI</sequence>
<dbReference type="AlphaFoldDB" id="A0A6C0ERZ5"/>
<reference evidence="1" key="1">
    <citation type="journal article" date="2020" name="Nature">
        <title>Giant virus diversity and host interactions through global metagenomics.</title>
        <authorList>
            <person name="Schulz F."/>
            <person name="Roux S."/>
            <person name="Paez-Espino D."/>
            <person name="Jungbluth S."/>
            <person name="Walsh D.A."/>
            <person name="Denef V.J."/>
            <person name="McMahon K.D."/>
            <person name="Konstantinidis K.T."/>
            <person name="Eloe-Fadrosh E.A."/>
            <person name="Kyrpides N.C."/>
            <person name="Woyke T."/>
        </authorList>
    </citation>
    <scope>NUCLEOTIDE SEQUENCE</scope>
    <source>
        <strain evidence="1">GVMAG-M-3300009155-2</strain>
    </source>
</reference>